<dbReference type="EMBL" id="JAWDJW010005732">
    <property type="protein sequence ID" value="KAK3066745.1"/>
    <property type="molecule type" value="Genomic_DNA"/>
</dbReference>
<keyword evidence="2" id="KW-1185">Reference proteome</keyword>
<dbReference type="Proteomes" id="UP001186974">
    <property type="component" value="Unassembled WGS sequence"/>
</dbReference>
<proteinExistence type="predicted"/>
<reference evidence="1" key="1">
    <citation type="submission" date="2024-09" db="EMBL/GenBank/DDBJ databases">
        <title>Black Yeasts Isolated from many extreme environments.</title>
        <authorList>
            <person name="Coleine C."/>
            <person name="Stajich J.E."/>
            <person name="Selbmann L."/>
        </authorList>
    </citation>
    <scope>NUCLEOTIDE SEQUENCE</scope>
    <source>
        <strain evidence="1">CCFEE 5737</strain>
    </source>
</reference>
<accession>A0ACC3DF18</accession>
<name>A0ACC3DF18_9PEZI</name>
<feature type="non-terminal residue" evidence="1">
    <location>
        <position position="1"/>
    </location>
</feature>
<sequence>PPNTPVKYCSSRCRTQKPGAVDRRIEDAFVMLLNGEDPSTITNDPAEAEAPSTPKPSKPSKKTVKGDPRIIVDCTTVEEAVFGSRHDPKKTYGRRKNRAFRGIKDGE</sequence>
<gene>
    <name evidence="1" type="ORF">LTS18_001519</name>
</gene>
<comment type="caution">
    <text evidence="1">The sequence shown here is derived from an EMBL/GenBank/DDBJ whole genome shotgun (WGS) entry which is preliminary data.</text>
</comment>
<organism evidence="1 2">
    <name type="scientific">Coniosporium uncinatum</name>
    <dbReference type="NCBI Taxonomy" id="93489"/>
    <lineage>
        <taxon>Eukaryota</taxon>
        <taxon>Fungi</taxon>
        <taxon>Dikarya</taxon>
        <taxon>Ascomycota</taxon>
        <taxon>Pezizomycotina</taxon>
        <taxon>Dothideomycetes</taxon>
        <taxon>Dothideomycetes incertae sedis</taxon>
        <taxon>Coniosporium</taxon>
    </lineage>
</organism>
<evidence type="ECO:0000313" key="1">
    <source>
        <dbReference type="EMBL" id="KAK3066745.1"/>
    </source>
</evidence>
<protein>
    <submittedName>
        <fullName evidence="1">Uncharacterized protein</fullName>
    </submittedName>
</protein>
<evidence type="ECO:0000313" key="2">
    <source>
        <dbReference type="Proteomes" id="UP001186974"/>
    </source>
</evidence>
<feature type="non-terminal residue" evidence="1">
    <location>
        <position position="107"/>
    </location>
</feature>